<organism evidence="1 2">
    <name type="scientific">Methylocaldum marinum</name>
    <dbReference type="NCBI Taxonomy" id="1432792"/>
    <lineage>
        <taxon>Bacteria</taxon>
        <taxon>Pseudomonadati</taxon>
        <taxon>Pseudomonadota</taxon>
        <taxon>Gammaproteobacteria</taxon>
        <taxon>Methylococcales</taxon>
        <taxon>Methylococcaceae</taxon>
        <taxon>Methylocaldum</taxon>
    </lineage>
</organism>
<proteinExistence type="predicted"/>
<dbReference type="Pfam" id="PF03860">
    <property type="entry name" value="Csp"/>
    <property type="match status" value="1"/>
</dbReference>
<evidence type="ECO:0000313" key="1">
    <source>
        <dbReference type="EMBL" id="BBA32982.1"/>
    </source>
</evidence>
<accession>A0A250KN61</accession>
<dbReference type="KEGG" id="mmai:sS8_1017"/>
<dbReference type="PANTHER" id="PTHR37310:SF1">
    <property type="entry name" value="CYTOPLASMIC PROTEIN"/>
    <property type="match status" value="1"/>
</dbReference>
<dbReference type="InterPro" id="IPR044543">
    <property type="entry name" value="YHJQ-like"/>
</dbReference>
<name>A0A250KN61_9GAMM</name>
<dbReference type="CDD" id="cd08026">
    <property type="entry name" value="DUF326"/>
    <property type="match status" value="1"/>
</dbReference>
<evidence type="ECO:0000313" key="2">
    <source>
        <dbReference type="Proteomes" id="UP000266313"/>
    </source>
</evidence>
<protein>
    <submittedName>
        <fullName evidence="1">Alr7634 protein</fullName>
    </submittedName>
</protein>
<dbReference type="Proteomes" id="UP000266313">
    <property type="component" value="Chromosome"/>
</dbReference>
<reference evidence="1 2" key="1">
    <citation type="submission" date="2016-12" db="EMBL/GenBank/DDBJ databases">
        <title>Genome sequencing of Methylocaldum marinum.</title>
        <authorList>
            <person name="Takeuchi M."/>
            <person name="Kamagata Y."/>
            <person name="Hiraoka S."/>
            <person name="Oshima K."/>
            <person name="Hattori M."/>
            <person name="Iwasaki W."/>
        </authorList>
    </citation>
    <scope>NUCLEOTIDE SEQUENCE [LARGE SCALE GENOMIC DNA]</scope>
    <source>
        <strain evidence="1 2">S8</strain>
    </source>
</reference>
<dbReference type="Gene3D" id="1.20.1270.360">
    <property type="match status" value="1"/>
</dbReference>
<dbReference type="AlphaFoldDB" id="A0A250KN61"/>
<dbReference type="PANTHER" id="PTHR37310">
    <property type="entry name" value="CYTOPLASMIC PROTEIN-RELATED"/>
    <property type="match status" value="1"/>
</dbReference>
<dbReference type="InterPro" id="IPR005560">
    <property type="entry name" value="Csp_YhjQ"/>
</dbReference>
<sequence>MDCHAICLETATHCLEKGGPHAEVDHIRLLLDCAEICQTSANFMLRGSDLHTLTCEVCAETCEQCGDSCEQFENDPQLQACAQACRSCADACQAMAEEAGVE</sequence>
<keyword evidence="2" id="KW-1185">Reference proteome</keyword>
<gene>
    <name evidence="1" type="ORF">sS8_1017</name>
</gene>
<dbReference type="EMBL" id="AP017928">
    <property type="protein sequence ID" value="BBA32982.1"/>
    <property type="molecule type" value="Genomic_DNA"/>
</dbReference>